<keyword evidence="7" id="KW-1185">Reference proteome</keyword>
<dbReference type="STRING" id="6248.A0A0K0EDH9"/>
<dbReference type="GO" id="GO:0005681">
    <property type="term" value="C:spliceosomal complex"/>
    <property type="evidence" value="ECO:0007669"/>
    <property type="project" value="TreeGrafter"/>
</dbReference>
<evidence type="ECO:0000256" key="1">
    <source>
        <dbReference type="ARBA" id="ARBA00006895"/>
    </source>
</evidence>
<evidence type="ECO:0000259" key="5">
    <source>
        <dbReference type="Pfam" id="PF09732"/>
    </source>
</evidence>
<name>A0A0K0EDH9_STRER</name>
<evidence type="ECO:0000256" key="4">
    <source>
        <dbReference type="SAM" id="MobiDB-lite"/>
    </source>
</evidence>
<evidence type="ECO:0000259" key="6">
    <source>
        <dbReference type="Pfam" id="PF10312"/>
    </source>
</evidence>
<protein>
    <recommendedName>
        <fullName evidence="2">Splicing factor Cactin</fullName>
    </recommendedName>
</protein>
<feature type="domain" description="Splicing factor cactin central" evidence="6">
    <location>
        <begin position="143"/>
        <end position="311"/>
    </location>
</feature>
<dbReference type="InterPro" id="IPR018816">
    <property type="entry name" value="Cactin_central"/>
</dbReference>
<dbReference type="InterPro" id="IPR019134">
    <property type="entry name" value="Cactin_C"/>
</dbReference>
<dbReference type="WBParaSite" id="SSTP_0000754200.1">
    <property type="protein sequence ID" value="SSTP_0000754200.1"/>
    <property type="gene ID" value="SSTP_0000754200"/>
</dbReference>
<accession>A0A0K0EDH9</accession>
<dbReference type="GO" id="GO:0045292">
    <property type="term" value="P:mRNA cis splicing, via spliceosome"/>
    <property type="evidence" value="ECO:0007669"/>
    <property type="project" value="TreeGrafter"/>
</dbReference>
<feature type="coiled-coil region" evidence="3">
    <location>
        <begin position="96"/>
        <end position="130"/>
    </location>
</feature>
<dbReference type="PANTHER" id="PTHR21737">
    <property type="entry name" value="POLYGLUTAMINE BINDING PROTEIN 1/MARVEL MEMBRANE-ASSOCIATING DOMAIN CONTAINING 3"/>
    <property type="match status" value="1"/>
</dbReference>
<dbReference type="Pfam" id="PF09732">
    <property type="entry name" value="CactinC_cactus"/>
    <property type="match status" value="1"/>
</dbReference>
<evidence type="ECO:0000256" key="2">
    <source>
        <dbReference type="ARBA" id="ARBA00034534"/>
    </source>
</evidence>
<proteinExistence type="inferred from homology"/>
<feature type="region of interest" description="Disordered" evidence="4">
    <location>
        <begin position="1"/>
        <end position="63"/>
    </location>
</feature>
<comment type="similarity">
    <text evidence="1">Belongs to the CACTIN family.</text>
</comment>
<organism evidence="8">
    <name type="scientific">Strongyloides stercoralis</name>
    <name type="common">Threadworm</name>
    <dbReference type="NCBI Taxonomy" id="6248"/>
    <lineage>
        <taxon>Eukaryota</taxon>
        <taxon>Metazoa</taxon>
        <taxon>Ecdysozoa</taxon>
        <taxon>Nematoda</taxon>
        <taxon>Chromadorea</taxon>
        <taxon>Rhabditida</taxon>
        <taxon>Tylenchina</taxon>
        <taxon>Panagrolaimomorpha</taxon>
        <taxon>Strongyloidoidea</taxon>
        <taxon>Strongyloididae</taxon>
        <taxon>Strongyloides</taxon>
    </lineage>
</organism>
<dbReference type="SMART" id="SM01050">
    <property type="entry name" value="CactinC_cactus"/>
    <property type="match status" value="1"/>
</dbReference>
<reference evidence="8" key="1">
    <citation type="submission" date="2015-08" db="UniProtKB">
        <authorList>
            <consortium name="WormBaseParasite"/>
        </authorList>
    </citation>
    <scope>IDENTIFICATION</scope>
</reference>
<dbReference type="Proteomes" id="UP000035681">
    <property type="component" value="Unplaced"/>
</dbReference>
<dbReference type="PANTHER" id="PTHR21737:SF4">
    <property type="entry name" value="SPLICING FACTOR CACTIN"/>
    <property type="match status" value="1"/>
</dbReference>
<keyword evidence="3" id="KW-0175">Coiled coil</keyword>
<feature type="domain" description="Splicing factor Cactin C-terminal" evidence="5">
    <location>
        <begin position="467"/>
        <end position="592"/>
    </location>
</feature>
<feature type="compositionally biased region" description="Basic and acidic residues" evidence="4">
    <location>
        <begin position="40"/>
        <end position="57"/>
    </location>
</feature>
<dbReference type="WBParaSite" id="TCONS_00006896.p1">
    <property type="protein sequence ID" value="TCONS_00006896.p1"/>
    <property type="gene ID" value="XLOC_004994"/>
</dbReference>
<evidence type="ECO:0000313" key="7">
    <source>
        <dbReference type="Proteomes" id="UP000035681"/>
    </source>
</evidence>
<dbReference type="AlphaFoldDB" id="A0A0K0EDH9"/>
<evidence type="ECO:0000256" key="3">
    <source>
        <dbReference type="SAM" id="Coils"/>
    </source>
</evidence>
<evidence type="ECO:0000313" key="8">
    <source>
        <dbReference type="WBParaSite" id="SSTP_0000754200.1"/>
    </source>
</evidence>
<sequence>MVSPVNRSKYNRYSPKPNDNNDTSQDKYNKYSRSPSNSPEVKKKCSETRGRGEKNLEMKTWVGQSPETITQHDDDVFVWRKKYAQDGKKYSDKELREIAERCRRENNQEIEELRRKRIKREKEREARENDIRKKKNDECFFSSKEEEKFALKQARLRLMTRLQNGNPCPIDYLARLIFWDQRDFEELDITTFQDPMIVLKNLNVDQLEDVIEDIKICKLIDNNENPIYWDDVDKVAKHFLKKNTTNEENINDAVQKNIISTFSDKNLKQLLDMEKQLTNKIKDKNCTNPDFWYTVIGQLNYSIAKLRLKDIYTNIMKKQVEKIKKIQESEICKDEDSEINMSEVLSNLTFAEVYQLNEKIPFDVTELLSEDKDKVNRLWKVLNRRQTLFAAIKLYELHNFQPYIVDESSVVPGIQVIEDSKFYDEIKAKQKLQSTINENNMYKKEDLEEKDENFDDEIDLGNKAVSWNDKSVQAKKPKYTNIVRTGYDWNRYNRTHFTFEDPPPKIVQGYRFTIMYDKLLDPTKTPQFTVVPDPNDEEFATITFKAGPPYMDIAFKIVNREWQVLHKKGFEAKFSKGIFRLSFFFKKYRYRR</sequence>
<dbReference type="Pfam" id="PF10312">
    <property type="entry name" value="Cactin_mid"/>
    <property type="match status" value="1"/>
</dbReference>
<dbReference type="GO" id="GO:0005737">
    <property type="term" value="C:cytoplasm"/>
    <property type="evidence" value="ECO:0007669"/>
    <property type="project" value="TreeGrafter"/>
</dbReference>